<accession>A0A2W2EW16</accession>
<dbReference type="Proteomes" id="UP000248924">
    <property type="component" value="Unassembled WGS sequence"/>
</dbReference>
<dbReference type="Pfam" id="PF09471">
    <property type="entry name" value="Peptidase_M64"/>
    <property type="match status" value="2"/>
</dbReference>
<dbReference type="InterPro" id="IPR024079">
    <property type="entry name" value="MetalloPept_cat_dom_sf"/>
</dbReference>
<gene>
    <name evidence="2" type="ORF">C1I95_14940</name>
</gene>
<keyword evidence="3" id="KW-1185">Reference proteome</keyword>
<keyword evidence="1" id="KW-0732">Signal</keyword>
<feature type="signal peptide" evidence="1">
    <location>
        <begin position="1"/>
        <end position="27"/>
    </location>
</feature>
<evidence type="ECO:0000313" key="3">
    <source>
        <dbReference type="Proteomes" id="UP000248924"/>
    </source>
</evidence>
<dbReference type="OrthoDB" id="4523226at2"/>
<feature type="chain" id="PRO_5015839165" evidence="1">
    <location>
        <begin position="28"/>
        <end position="865"/>
    </location>
</feature>
<dbReference type="GO" id="GO:0008237">
    <property type="term" value="F:metallopeptidase activity"/>
    <property type="evidence" value="ECO:0007669"/>
    <property type="project" value="InterPro"/>
</dbReference>
<reference evidence="2 3" key="1">
    <citation type="submission" date="2018-01" db="EMBL/GenBank/DDBJ databases">
        <title>Draft genome sequence of Jishengella sp. NA12.</title>
        <authorList>
            <person name="Sahin N."/>
            <person name="Ay H."/>
            <person name="Saygin H."/>
        </authorList>
    </citation>
    <scope>NUCLEOTIDE SEQUENCE [LARGE SCALE GENOMIC DNA]</scope>
    <source>
        <strain evidence="2 3">NA12</strain>
    </source>
</reference>
<proteinExistence type="predicted"/>
<dbReference type="RefSeq" id="WP_111214436.1">
    <property type="nucleotide sequence ID" value="NZ_POTY01000082.1"/>
</dbReference>
<organism evidence="2 3">
    <name type="scientific">Micromonospora craterilacus</name>
    <dbReference type="NCBI Taxonomy" id="1655439"/>
    <lineage>
        <taxon>Bacteria</taxon>
        <taxon>Bacillati</taxon>
        <taxon>Actinomycetota</taxon>
        <taxon>Actinomycetes</taxon>
        <taxon>Micromonosporales</taxon>
        <taxon>Micromonosporaceae</taxon>
        <taxon>Micromonospora</taxon>
    </lineage>
</organism>
<name>A0A2W2EW16_9ACTN</name>
<dbReference type="AlphaFoldDB" id="A0A2W2EW16"/>
<protein>
    <submittedName>
        <fullName evidence="2">Peptidase M64</fullName>
    </submittedName>
</protein>
<dbReference type="EMBL" id="POTY01000082">
    <property type="protein sequence ID" value="PZG17750.1"/>
    <property type="molecule type" value="Genomic_DNA"/>
</dbReference>
<evidence type="ECO:0000256" key="1">
    <source>
        <dbReference type="SAM" id="SignalP"/>
    </source>
</evidence>
<evidence type="ECO:0000313" key="2">
    <source>
        <dbReference type="EMBL" id="PZG17750.1"/>
    </source>
</evidence>
<comment type="caution">
    <text evidence="2">The sequence shown here is derived from an EMBL/GenBank/DDBJ whole genome shotgun (WGS) entry which is preliminary data.</text>
</comment>
<dbReference type="Gene3D" id="3.40.390.10">
    <property type="entry name" value="Collagenase (Catalytic Domain)"/>
    <property type="match status" value="1"/>
</dbReference>
<sequence>MRVKVAMLAAAALVAGMLSVTMGPASGAEADGPPMPLPNPKVHPIQITGPAAERLNLIILGDGYQWDQQKVFLEDVDRNLAVMWATEPFRTYRNYMNVYAVEIASIDYGVRCDPDGRVRHPDGTIRDTGQREGPINAKNTALRMIYQDGCNDPLSRGTVYGGAPVNCANFAAYYPAGVNPCETGSQAHNRIIDTYVAPVLGIPRTSQNVQTLAIFNTFTYGGIGGTNATTSGGSPQGPLISLHEIGHSLGTLADEYPYSSRDVVRACYTGGEPGSFHHTIRSAEQLVEEQHKWWRWVGEESLSGGIIGAHEGGGTYPCGQRRPSEHSMMRWIGFDFDQVGLEHMVARVTGMRNSGQMNVRHTPAGTVASDSVLWVESGQPRYHELEVTWRVGGPDGTVLDTNNARDVDLGELDLPAGTVVHVEVRDPVGPDGIDWVRNPSTNNTATNSGFNGPRFVQTRQWTVGDTKATPSAPEATITGATMNSQPVAGDEVVFVRTNHPTDRIVKVTWSLDGTALPNPHNSRSLDLGALNLAAGTYQLVATVTDPADPGGVSDRIEWTVDNALPTAPRTLSEPLTRLAGSTEHPVYFNGWDMWLDPQDDRTGYDEDRYVVGQLRLNKQGWFHYFGFPEQPMPESPFQFRHSGTNVKALTYGNLGTGGLSKATFEQTLPDNHPSGGFVPGFGTHLVEHRAIDAAGNVGVPSAYQATVLPGSSPDCTTTLTGKQPKLVVSEGVTCLKGAQVNGGVTVRAGASLVVSDSSINGGLTAAGAQAVQLFGSTVNGGAKITGTARDVTIAGSRVNGSLTLSDNVQATANERFSRLAGAYGPILVGSRITESLNCTGNSAAVKDFGAPNTVDGPKGGDCAAL</sequence>
<dbReference type="InterPro" id="IPR019026">
    <property type="entry name" value="Peptidase_M64_IgA"/>
</dbReference>